<dbReference type="Gene3D" id="3.90.550.10">
    <property type="entry name" value="Spore Coat Polysaccharide Biosynthesis Protein SpsA, Chain A"/>
    <property type="match status" value="1"/>
</dbReference>
<dbReference type="Pfam" id="PF00535">
    <property type="entry name" value="Glycos_transf_2"/>
    <property type="match status" value="1"/>
</dbReference>
<keyword evidence="3" id="KW-0472">Membrane</keyword>
<feature type="transmembrane region" description="Helical" evidence="3">
    <location>
        <begin position="322"/>
        <end position="340"/>
    </location>
</feature>
<evidence type="ECO:0000256" key="1">
    <source>
        <dbReference type="ARBA" id="ARBA00022676"/>
    </source>
</evidence>
<protein>
    <submittedName>
        <fullName evidence="5">Glucosaminyltransferase</fullName>
    </submittedName>
</protein>
<keyword evidence="3" id="KW-0812">Transmembrane</keyword>
<evidence type="ECO:0000256" key="2">
    <source>
        <dbReference type="ARBA" id="ARBA00022679"/>
    </source>
</evidence>
<feature type="transmembrane region" description="Helical" evidence="3">
    <location>
        <begin position="286"/>
        <end position="310"/>
    </location>
</feature>
<keyword evidence="2 5" id="KW-0808">Transferase</keyword>
<dbReference type="SUPFAM" id="SSF53448">
    <property type="entry name" value="Nucleotide-diphospho-sugar transferases"/>
    <property type="match status" value="1"/>
</dbReference>
<dbReference type="CDD" id="cd06423">
    <property type="entry name" value="CESA_like"/>
    <property type="match status" value="1"/>
</dbReference>
<dbReference type="PANTHER" id="PTHR43630">
    <property type="entry name" value="POLY-BETA-1,6-N-ACETYL-D-GLUCOSAMINE SYNTHASE"/>
    <property type="match status" value="1"/>
</dbReference>
<evidence type="ECO:0000313" key="6">
    <source>
        <dbReference type="Proteomes" id="UP000050360"/>
    </source>
</evidence>
<dbReference type="PANTHER" id="PTHR43630:SF1">
    <property type="entry name" value="POLY-BETA-1,6-N-ACETYL-D-GLUCOSAMINE SYNTHASE"/>
    <property type="match status" value="1"/>
</dbReference>
<dbReference type="AlphaFoldDB" id="A0A0P7ZBF2"/>
<sequence length="387" mass="45140">MKLNNKIIYFMILSYILLNLFDIVWKEIILLILFIYILINLWRLKPLENVDTIEEPATFPLVSIIIPAWNEESTIKRSIINILKSSYTNFELIVIAGGEDKTFELVDDLSRKDNRIKAIKQEPLGKSAALNKGLEHKQGEIVIFLDADSLVDENWLNYLVKPIINKEANITVADFKPYIENWVTTWYSLYHSYLRYVTDKKGFFGGSTAFESAVFDNGIVLDDKVIADDYYLSIRCGDKYKIKFVKESIVRTDIPSTFADFLINGVRWVRILLHTTLLFNNKRKNVLFTLLNATYFTLGLPVYLLLYYTIGNEASFIFLEVWFIYFSLLILLNAIKPLALYRIDGNGKWLKYGWVALVFPVFVYLVYFYAMLTYKKVTPFFKGSRKF</sequence>
<dbReference type="GO" id="GO:0016757">
    <property type="term" value="F:glycosyltransferase activity"/>
    <property type="evidence" value="ECO:0007669"/>
    <property type="project" value="UniProtKB-KW"/>
</dbReference>
<gene>
    <name evidence="5" type="primary">icaA_3</name>
    <name evidence="5" type="ORF">MPEBLZ_03546</name>
</gene>
<keyword evidence="3" id="KW-1133">Transmembrane helix</keyword>
<feature type="domain" description="Glycosyltransferase 2-like" evidence="4">
    <location>
        <begin position="63"/>
        <end position="190"/>
    </location>
</feature>
<evidence type="ECO:0000313" key="5">
    <source>
        <dbReference type="EMBL" id="KPQ41895.1"/>
    </source>
</evidence>
<reference evidence="5 6" key="1">
    <citation type="submission" date="2015-09" db="EMBL/GenBank/DDBJ databases">
        <title>A metagenomics-based metabolic model of nitrate-dependent anaerobic oxidation of methane by Methanoperedens-like archaea.</title>
        <authorList>
            <person name="Arshad A."/>
            <person name="Speth D.R."/>
            <person name="De Graaf R.M."/>
            <person name="Op Den Camp H.J."/>
            <person name="Jetten M.S."/>
            <person name="Welte C.U."/>
        </authorList>
    </citation>
    <scope>NUCLEOTIDE SEQUENCE [LARGE SCALE GENOMIC DNA]</scope>
</reference>
<dbReference type="Proteomes" id="UP000050360">
    <property type="component" value="Unassembled WGS sequence"/>
</dbReference>
<organism evidence="5 6">
    <name type="scientific">Candidatus Methanoperedens nitratireducens</name>
    <dbReference type="NCBI Taxonomy" id="1392998"/>
    <lineage>
        <taxon>Archaea</taxon>
        <taxon>Methanobacteriati</taxon>
        <taxon>Methanobacteriota</taxon>
        <taxon>Stenosarchaea group</taxon>
        <taxon>Methanomicrobia</taxon>
        <taxon>Methanosarcinales</taxon>
        <taxon>ANME-2 cluster</taxon>
        <taxon>Candidatus Methanoperedentaceae</taxon>
        <taxon>Candidatus Methanoperedens</taxon>
    </lineage>
</organism>
<evidence type="ECO:0000259" key="4">
    <source>
        <dbReference type="Pfam" id="PF00535"/>
    </source>
</evidence>
<dbReference type="InterPro" id="IPR029044">
    <property type="entry name" value="Nucleotide-diphossugar_trans"/>
</dbReference>
<keyword evidence="1" id="KW-0328">Glycosyltransferase</keyword>
<feature type="transmembrane region" description="Helical" evidence="3">
    <location>
        <begin position="12"/>
        <end position="39"/>
    </location>
</feature>
<comment type="caution">
    <text evidence="5">The sequence shown here is derived from an EMBL/GenBank/DDBJ whole genome shotgun (WGS) entry which is preliminary data.</text>
</comment>
<feature type="transmembrane region" description="Helical" evidence="3">
    <location>
        <begin position="352"/>
        <end position="372"/>
    </location>
</feature>
<dbReference type="EMBL" id="LKCM01000287">
    <property type="protein sequence ID" value="KPQ41895.1"/>
    <property type="molecule type" value="Genomic_DNA"/>
</dbReference>
<name>A0A0P7ZBF2_9EURY</name>
<evidence type="ECO:0000256" key="3">
    <source>
        <dbReference type="SAM" id="Phobius"/>
    </source>
</evidence>
<dbReference type="InterPro" id="IPR001173">
    <property type="entry name" value="Glyco_trans_2-like"/>
</dbReference>
<accession>A0A0P7ZBF2</accession>
<proteinExistence type="predicted"/>